<evidence type="ECO:0000313" key="4">
    <source>
        <dbReference type="Proteomes" id="UP000281726"/>
    </source>
</evidence>
<reference evidence="3 4" key="1">
    <citation type="journal article" date="2004" name="Syst. Appl. Microbiol.">
        <title>Cryptoendolithic actinomycetes from antarctic sandstone rock samples: Micromonospora endolithica sp. nov. and two isolates related to Micromonospora coerulea Jensen 1932.</title>
        <authorList>
            <person name="Hirsch P."/>
            <person name="Mevs U."/>
            <person name="Kroppenstedt R.M."/>
            <person name="Schumann P."/>
            <person name="Stackebrandt E."/>
        </authorList>
    </citation>
    <scope>NUCLEOTIDE SEQUENCE [LARGE SCALE GENOMIC DNA]</scope>
    <source>
        <strain evidence="3 4">JCM 12677</strain>
    </source>
</reference>
<dbReference type="Pfam" id="PF13796">
    <property type="entry name" value="Sensor"/>
    <property type="match status" value="1"/>
</dbReference>
<name>A0A3A9Z4W9_9ACTN</name>
<keyword evidence="1" id="KW-1133">Transmembrane helix</keyword>
<organism evidence="3 4">
    <name type="scientific">Micromonospora endolithica</name>
    <dbReference type="NCBI Taxonomy" id="230091"/>
    <lineage>
        <taxon>Bacteria</taxon>
        <taxon>Bacillati</taxon>
        <taxon>Actinomycetota</taxon>
        <taxon>Actinomycetes</taxon>
        <taxon>Micromonosporales</taxon>
        <taxon>Micromonosporaceae</taxon>
        <taxon>Micromonospora</taxon>
    </lineage>
</organism>
<feature type="transmembrane region" description="Helical" evidence="1">
    <location>
        <begin position="201"/>
        <end position="223"/>
    </location>
</feature>
<evidence type="ECO:0000259" key="2">
    <source>
        <dbReference type="Pfam" id="PF13796"/>
    </source>
</evidence>
<evidence type="ECO:0000313" key="3">
    <source>
        <dbReference type="EMBL" id="RKN43502.1"/>
    </source>
</evidence>
<protein>
    <recommendedName>
        <fullName evidence="2">Putative sensor domain-containing protein</fullName>
    </recommendedName>
</protein>
<dbReference type="EMBL" id="RBAK01000008">
    <property type="protein sequence ID" value="RKN43502.1"/>
    <property type="molecule type" value="Genomic_DNA"/>
</dbReference>
<feature type="transmembrane region" description="Helical" evidence="1">
    <location>
        <begin position="73"/>
        <end position="100"/>
    </location>
</feature>
<dbReference type="Proteomes" id="UP000281726">
    <property type="component" value="Unassembled WGS sequence"/>
</dbReference>
<feature type="transmembrane region" description="Helical" evidence="1">
    <location>
        <begin position="159"/>
        <end position="181"/>
    </location>
</feature>
<dbReference type="AlphaFoldDB" id="A0A3A9Z4W9"/>
<dbReference type="InterPro" id="IPR025828">
    <property type="entry name" value="Put_sensor_dom"/>
</dbReference>
<keyword evidence="1" id="KW-0812">Transmembrane</keyword>
<accession>A0A3A9Z4W9</accession>
<gene>
    <name evidence="3" type="ORF">D7223_20905</name>
</gene>
<comment type="caution">
    <text evidence="3">The sequence shown here is derived from an EMBL/GenBank/DDBJ whole genome shotgun (WGS) entry which is preliminary data.</text>
</comment>
<keyword evidence="1" id="KW-0472">Membrane</keyword>
<keyword evidence="4" id="KW-1185">Reference proteome</keyword>
<evidence type="ECO:0000256" key="1">
    <source>
        <dbReference type="SAM" id="Phobius"/>
    </source>
</evidence>
<proteinExistence type="predicted"/>
<dbReference type="OrthoDB" id="4198152at2"/>
<feature type="domain" description="Putative sensor" evidence="2">
    <location>
        <begin position="66"/>
        <end position="239"/>
    </location>
</feature>
<sequence length="268" mass="27923">MGLAPPSTVVPAPVRTATTPPTVEGVERAARTDGTVRLRPAPGIPGAAWEDEPVSVARQAVRDLRHLVTGTPAVALALLLALAGALGAALSVVGVGLPLLDRALAGIRVVLDRHRRRVAGGTPHTPYRPVRGSLTARLRIRLADPATGRDLLFALTHPFLAVAGAVVPVVVWLAAVPGLALPLLHEVRPDLVEDHLAIPGYGAGTAWLACVAALLVAAAGCRLPRAAVHLEERLIRTLLRPTAVAPPVRPGADDDRRPTRAVLTHLDA</sequence>